<protein>
    <submittedName>
        <fullName evidence="2">Anti-sigma factor</fullName>
    </submittedName>
</protein>
<reference evidence="2" key="1">
    <citation type="submission" date="2021-04" db="EMBL/GenBank/DDBJ databases">
        <title>The complete genome sequence of Caulobacter sp. S6.</title>
        <authorList>
            <person name="Tang Y."/>
            <person name="Ouyang W."/>
            <person name="Liu Q."/>
            <person name="Huang B."/>
            <person name="Guo Z."/>
            <person name="Lei P."/>
        </authorList>
    </citation>
    <scope>NUCLEOTIDE SEQUENCE</scope>
    <source>
        <strain evidence="2">S6</strain>
    </source>
</reference>
<dbReference type="RefSeq" id="WP_211937120.1">
    <property type="nucleotide sequence ID" value="NZ_CP073078.1"/>
</dbReference>
<evidence type="ECO:0000313" key="2">
    <source>
        <dbReference type="EMBL" id="QUD87068.1"/>
    </source>
</evidence>
<gene>
    <name evidence="2" type="ORF">KCG34_18660</name>
</gene>
<dbReference type="EMBL" id="CP073078">
    <property type="protein sequence ID" value="QUD87068.1"/>
    <property type="molecule type" value="Genomic_DNA"/>
</dbReference>
<keyword evidence="1" id="KW-0472">Membrane</keyword>
<keyword evidence="3" id="KW-1185">Reference proteome</keyword>
<sequence>MSDCGHDPLMIQALADGELDAVHAAEIERRIGACPDCAALHAEILALRDALATDGMRVAAPDRLKRRIAESLAAAAPAEAMPRMTRRPRHWAWLGAGAGVAAAASIGLFAVVGAFQEDVALTADLVGGHVRSLQASHLVDVETSDHHVVKPWFDGRLTFSPPVIDLKDQGFPLVGGRLDYVAGRPAAAVVYRRGRHLINLFVWPDASAGGLERSTEADGYAVRRWRAHGMAFAAVSDVNPADLALFETDLKASGG</sequence>
<dbReference type="AlphaFoldDB" id="A0A975FYA0"/>
<organism evidence="2 3">
    <name type="scientific">Phenylobacterium montanum</name>
    <dbReference type="NCBI Taxonomy" id="2823693"/>
    <lineage>
        <taxon>Bacteria</taxon>
        <taxon>Pseudomonadati</taxon>
        <taxon>Pseudomonadota</taxon>
        <taxon>Alphaproteobacteria</taxon>
        <taxon>Caulobacterales</taxon>
        <taxon>Caulobacteraceae</taxon>
        <taxon>Phenylobacterium</taxon>
    </lineage>
</organism>
<keyword evidence="1" id="KW-0812">Transmembrane</keyword>
<accession>A0A975FYA0</accession>
<proteinExistence type="predicted"/>
<evidence type="ECO:0000313" key="3">
    <source>
        <dbReference type="Proteomes" id="UP000676409"/>
    </source>
</evidence>
<dbReference type="KEGG" id="caul:KCG34_18660"/>
<dbReference type="Proteomes" id="UP000676409">
    <property type="component" value="Chromosome"/>
</dbReference>
<feature type="transmembrane region" description="Helical" evidence="1">
    <location>
        <begin position="91"/>
        <end position="115"/>
    </location>
</feature>
<keyword evidence="1" id="KW-1133">Transmembrane helix</keyword>
<name>A0A975FYA0_9CAUL</name>
<evidence type="ECO:0000256" key="1">
    <source>
        <dbReference type="SAM" id="Phobius"/>
    </source>
</evidence>